<dbReference type="InterPro" id="IPR015915">
    <property type="entry name" value="Kelch-typ_b-propeller"/>
</dbReference>
<gene>
    <name evidence="3" type="ORF">MVEN_00641500</name>
</gene>
<evidence type="ECO:0008006" key="5">
    <source>
        <dbReference type="Google" id="ProtNLM"/>
    </source>
</evidence>
<dbReference type="Proteomes" id="UP000620124">
    <property type="component" value="Unassembled WGS sequence"/>
</dbReference>
<keyword evidence="2" id="KW-0677">Repeat</keyword>
<evidence type="ECO:0000313" key="4">
    <source>
        <dbReference type="Proteomes" id="UP000620124"/>
    </source>
</evidence>
<dbReference type="SUPFAM" id="SSF50965">
    <property type="entry name" value="Galactose oxidase, central domain"/>
    <property type="match status" value="1"/>
</dbReference>
<keyword evidence="4" id="KW-1185">Reference proteome</keyword>
<dbReference type="EMBL" id="JACAZI010000004">
    <property type="protein sequence ID" value="KAF7362909.1"/>
    <property type="molecule type" value="Genomic_DNA"/>
</dbReference>
<accession>A0A8H6YPQ3</accession>
<dbReference type="AlphaFoldDB" id="A0A8H6YPQ3"/>
<sequence>MKALYYGWKKQTYLTKISKPGLVRRPSNGSRSKNTSSHYCFERLTTLCLASQVFFALGNTGSAVYRRWLADELLYAMPEKLKTPQILKLAPLLGIDILHLKHPDPDSAATVSIDHPSLQICGSWKKLSIRSSNAPGARTGFAACAFDGQLYILGGEKCNEGPYYRDFWVLDLGKLDGWSRLPDFPAPEATTGKLIGFEMIPHSDGRLFVFTGWDSAIVFFDPKQCRWEVMRTTFIQDAKMPKWPYRGLGIIEYTAQCVGDRLYIFGGLHKGSVIGTDLLMELHIPSRKWRRLSGSAVPKPCASSPGPRERCHSWVSKDKERIFFMFGQSDRPTAELIQQTHDAPPFYSHAYADLWSWDINAEQWRRERLRGNIPSSRAEMACTYNPILDKVIVFGGYSPSVPTWLEDLDDIVSYSYYADTFIADVSASGSPVSWKQVLTRGFPTYRAESTLVTDTRTGKVFLFGGYKNNVYVPSRNPTPESSSRSFSDLWQLRLDCPGGFFDGVNLEEEARTAKVGPWARCFYVRIDGAMEAVWWYVTIFTCLNLHKFKLSPGGRHLQWPGVLL</sequence>
<reference evidence="3" key="1">
    <citation type="submission" date="2020-05" db="EMBL/GenBank/DDBJ databases">
        <title>Mycena genomes resolve the evolution of fungal bioluminescence.</title>
        <authorList>
            <person name="Tsai I.J."/>
        </authorList>
    </citation>
    <scope>NUCLEOTIDE SEQUENCE</scope>
    <source>
        <strain evidence="3">CCC161011</strain>
    </source>
</reference>
<evidence type="ECO:0000256" key="2">
    <source>
        <dbReference type="ARBA" id="ARBA00022737"/>
    </source>
</evidence>
<keyword evidence="1" id="KW-0880">Kelch repeat</keyword>
<proteinExistence type="predicted"/>
<comment type="caution">
    <text evidence="3">The sequence shown here is derived from an EMBL/GenBank/DDBJ whole genome shotgun (WGS) entry which is preliminary data.</text>
</comment>
<evidence type="ECO:0000256" key="1">
    <source>
        <dbReference type="ARBA" id="ARBA00022441"/>
    </source>
</evidence>
<name>A0A8H6YPQ3_9AGAR</name>
<dbReference type="OrthoDB" id="432528at2759"/>
<dbReference type="InterPro" id="IPR011043">
    <property type="entry name" value="Gal_Oxase/kelch_b-propeller"/>
</dbReference>
<dbReference type="PANTHER" id="PTHR46093">
    <property type="entry name" value="ACYL-COA-BINDING DOMAIN-CONTAINING PROTEIN 5"/>
    <property type="match status" value="1"/>
</dbReference>
<dbReference type="Gene3D" id="2.120.10.80">
    <property type="entry name" value="Kelch-type beta propeller"/>
    <property type="match status" value="2"/>
</dbReference>
<dbReference type="PANTHER" id="PTHR46093:SF18">
    <property type="entry name" value="FIBRONECTIN TYPE-III DOMAIN-CONTAINING PROTEIN"/>
    <property type="match status" value="1"/>
</dbReference>
<organism evidence="3 4">
    <name type="scientific">Mycena venus</name>
    <dbReference type="NCBI Taxonomy" id="2733690"/>
    <lineage>
        <taxon>Eukaryota</taxon>
        <taxon>Fungi</taxon>
        <taxon>Dikarya</taxon>
        <taxon>Basidiomycota</taxon>
        <taxon>Agaricomycotina</taxon>
        <taxon>Agaricomycetes</taxon>
        <taxon>Agaricomycetidae</taxon>
        <taxon>Agaricales</taxon>
        <taxon>Marasmiineae</taxon>
        <taxon>Mycenaceae</taxon>
        <taxon>Mycena</taxon>
    </lineage>
</organism>
<evidence type="ECO:0000313" key="3">
    <source>
        <dbReference type="EMBL" id="KAF7362909.1"/>
    </source>
</evidence>
<protein>
    <recommendedName>
        <fullName evidence="5">Kelch repeat protein</fullName>
    </recommendedName>
</protein>